<dbReference type="GO" id="GO:0005886">
    <property type="term" value="C:plasma membrane"/>
    <property type="evidence" value="ECO:0007669"/>
    <property type="project" value="UniProtKB-SubCell"/>
</dbReference>
<comment type="subcellular location">
    <subcellularLocation>
        <location evidence="1">Cell membrane</location>
        <topology evidence="1">Peripheral membrane protein</topology>
    </subcellularLocation>
</comment>
<dbReference type="SMART" id="SM00382">
    <property type="entry name" value="AAA"/>
    <property type="match status" value="1"/>
</dbReference>
<dbReference type="GO" id="GO:0005524">
    <property type="term" value="F:ATP binding"/>
    <property type="evidence" value="ECO:0007669"/>
    <property type="project" value="UniProtKB-KW"/>
</dbReference>
<dbReference type="PANTHER" id="PTHR43297:SF14">
    <property type="entry name" value="ATPASE AAA-TYPE CORE DOMAIN-CONTAINING PROTEIN"/>
    <property type="match status" value="1"/>
</dbReference>
<evidence type="ECO:0000256" key="6">
    <source>
        <dbReference type="ARBA" id="ARBA00022840"/>
    </source>
</evidence>
<dbReference type="PANTHER" id="PTHR43297">
    <property type="entry name" value="OLIGOPEPTIDE TRANSPORT ATP-BINDING PROTEIN APPD"/>
    <property type="match status" value="1"/>
</dbReference>
<reference evidence="11 13" key="2">
    <citation type="submission" date="2020-05" db="EMBL/GenBank/DDBJ databases">
        <authorList>
            <person name="Zhang R."/>
        </authorList>
    </citation>
    <scope>NUCLEOTIDE SEQUENCE [LARGE SCALE GENOMIC DNA]</scope>
    <source>
        <strain evidence="11 13">DSM 28986</strain>
    </source>
</reference>
<name>A0A1V0N350_9ARCH</name>
<evidence type="ECO:0000256" key="5">
    <source>
        <dbReference type="ARBA" id="ARBA00022741"/>
    </source>
</evidence>
<proteinExistence type="predicted"/>
<keyword evidence="5" id="KW-0547">Nucleotide-binding</keyword>
<evidence type="ECO:0000256" key="1">
    <source>
        <dbReference type="ARBA" id="ARBA00004202"/>
    </source>
</evidence>
<evidence type="ECO:0000256" key="7">
    <source>
        <dbReference type="ARBA" id="ARBA00022967"/>
    </source>
</evidence>
<evidence type="ECO:0000313" key="10">
    <source>
        <dbReference type="EMBL" id="ARD84568.1"/>
    </source>
</evidence>
<evidence type="ECO:0000313" key="13">
    <source>
        <dbReference type="Proteomes" id="UP000546917"/>
    </source>
</evidence>
<keyword evidence="12" id="KW-1185">Reference proteome</keyword>
<dbReference type="EMBL" id="JABGBP010000440">
    <property type="protein sequence ID" value="NOL61133.1"/>
    <property type="molecule type" value="Genomic_DNA"/>
</dbReference>
<dbReference type="NCBIfam" id="TIGR01727">
    <property type="entry name" value="oligo_HPY"/>
    <property type="match status" value="1"/>
</dbReference>
<dbReference type="InterPro" id="IPR013563">
    <property type="entry name" value="Oligopep_ABC_C"/>
</dbReference>
<dbReference type="Pfam" id="PF00005">
    <property type="entry name" value="ABC_tran"/>
    <property type="match status" value="1"/>
</dbReference>
<dbReference type="InterPro" id="IPR003593">
    <property type="entry name" value="AAA+_ATPase"/>
</dbReference>
<dbReference type="FunFam" id="3.40.50.300:FF:000016">
    <property type="entry name" value="Oligopeptide ABC transporter ATP-binding component"/>
    <property type="match status" value="1"/>
</dbReference>
<dbReference type="SUPFAM" id="SSF52540">
    <property type="entry name" value="P-loop containing nucleoside triphosphate hydrolases"/>
    <property type="match status" value="1"/>
</dbReference>
<dbReference type="Proteomes" id="UP000546917">
    <property type="component" value="Unassembled WGS sequence"/>
</dbReference>
<dbReference type="EMBL" id="CP015363">
    <property type="protein sequence ID" value="ARD84568.1"/>
    <property type="molecule type" value="Genomic_DNA"/>
</dbReference>
<evidence type="ECO:0000259" key="9">
    <source>
        <dbReference type="PROSITE" id="PS50893"/>
    </source>
</evidence>
<keyword evidence="8" id="KW-0472">Membrane</keyword>
<dbReference type="GO" id="GO:0015833">
    <property type="term" value="P:peptide transport"/>
    <property type="evidence" value="ECO:0007669"/>
    <property type="project" value="InterPro"/>
</dbReference>
<dbReference type="AlphaFoldDB" id="A0A1V0N350"/>
<dbReference type="STRING" id="74969.FAD_0658"/>
<dbReference type="GeneID" id="84217260"/>
<dbReference type="KEGG" id="fai:FAD_0658"/>
<dbReference type="InterPro" id="IPR050388">
    <property type="entry name" value="ABC_Ni/Peptide_Import"/>
</dbReference>
<reference evidence="10 12" key="1">
    <citation type="submission" date="2011-10" db="EMBL/GenBank/DDBJ databases">
        <title>Metabolic and evolutionary patterns in the extreme acidophile Ferroplasma acidiphilum.</title>
        <authorList>
            <person name="Golyshina O.V."/>
            <person name="Kozyavkin S.A."/>
            <person name="Tatusov R.L."/>
            <person name="Slesarev A.I."/>
            <person name="Golyshin P.N."/>
        </authorList>
    </citation>
    <scope>NUCLEOTIDE SEQUENCE [LARGE SCALE GENOMIC DNA]</scope>
    <source>
        <strain evidence="10">Berkeley</strain>
        <strain evidence="12">Y</strain>
    </source>
</reference>
<keyword evidence="3" id="KW-1003">Cell membrane</keyword>
<evidence type="ECO:0000256" key="2">
    <source>
        <dbReference type="ARBA" id="ARBA00022448"/>
    </source>
</evidence>
<accession>A0A1V0N350</accession>
<evidence type="ECO:0000313" key="12">
    <source>
        <dbReference type="Proteomes" id="UP000192050"/>
    </source>
</evidence>
<dbReference type="InterPro" id="IPR003439">
    <property type="entry name" value="ABC_transporter-like_ATP-bd"/>
</dbReference>
<dbReference type="Gene3D" id="3.40.50.300">
    <property type="entry name" value="P-loop containing nucleotide triphosphate hydrolases"/>
    <property type="match status" value="1"/>
</dbReference>
<sequence>MFLEIKDLKVSYKTVNGKSTVLNNFALNLDKGDSISIVGESGSGKSTLGGAITRLLPPSGEESGEIVLDGKDLLKLSEDEMTLIRGTEIFMIFQNPLNSLNPVKTVGYQLIEAAKIKAERDKSDATEEHLNNVIIQALKSVRLPDPEQIIKRFPHELSGGQVQRVVISMALILRPKLLIADEPTTALDVTIQAQVINLLKEMNRDYGMSIIFITHDLSLAYVISNKIMVMYAGTIMEFNGSDLLVKNPRHPYTIALLKSVPTDYKTNSKLYYLKGAPPSFFNLPRGCRFHTRCEKVFGKCEVEEPPLISIGGDYKVRCWLFE</sequence>
<organism evidence="10 12">
    <name type="scientific">Ferroplasma acidiphilum</name>
    <dbReference type="NCBI Taxonomy" id="74969"/>
    <lineage>
        <taxon>Archaea</taxon>
        <taxon>Methanobacteriati</taxon>
        <taxon>Thermoplasmatota</taxon>
        <taxon>Thermoplasmata</taxon>
        <taxon>Thermoplasmatales</taxon>
        <taxon>Ferroplasmaceae</taxon>
        <taxon>Ferroplasma</taxon>
    </lineage>
</organism>
<evidence type="ECO:0000256" key="4">
    <source>
        <dbReference type="ARBA" id="ARBA00022519"/>
    </source>
</evidence>
<keyword evidence="2" id="KW-0813">Transport</keyword>
<gene>
    <name evidence="10" type="ORF">FAD_0658</name>
    <name evidence="11" type="ORF">HLB00_09915</name>
</gene>
<dbReference type="InterPro" id="IPR027417">
    <property type="entry name" value="P-loop_NTPase"/>
</dbReference>
<evidence type="ECO:0000256" key="3">
    <source>
        <dbReference type="ARBA" id="ARBA00022475"/>
    </source>
</evidence>
<dbReference type="OrthoDB" id="18209at2157"/>
<dbReference type="GO" id="GO:0016887">
    <property type="term" value="F:ATP hydrolysis activity"/>
    <property type="evidence" value="ECO:0007669"/>
    <property type="project" value="InterPro"/>
</dbReference>
<dbReference type="Proteomes" id="UP000192050">
    <property type="component" value="Chromosome"/>
</dbReference>
<keyword evidence="4" id="KW-0997">Cell inner membrane</keyword>
<dbReference type="CDD" id="cd03257">
    <property type="entry name" value="ABC_NikE_OppD_transporters"/>
    <property type="match status" value="1"/>
</dbReference>
<keyword evidence="6 11" id="KW-0067">ATP-binding</keyword>
<evidence type="ECO:0000256" key="8">
    <source>
        <dbReference type="ARBA" id="ARBA00023136"/>
    </source>
</evidence>
<dbReference type="PROSITE" id="PS50893">
    <property type="entry name" value="ABC_TRANSPORTER_2"/>
    <property type="match status" value="1"/>
</dbReference>
<dbReference type="Pfam" id="PF08352">
    <property type="entry name" value="oligo_HPY"/>
    <property type="match status" value="1"/>
</dbReference>
<keyword evidence="7" id="KW-1278">Translocase</keyword>
<evidence type="ECO:0000313" key="11">
    <source>
        <dbReference type="EMBL" id="NOL61133.1"/>
    </source>
</evidence>
<dbReference type="RefSeq" id="WP_081143146.1">
    <property type="nucleotide sequence ID" value="NZ_CP015363.1"/>
</dbReference>
<feature type="domain" description="ABC transporter" evidence="9">
    <location>
        <begin position="3"/>
        <end position="257"/>
    </location>
</feature>
<protein>
    <submittedName>
        <fullName evidence="11">ABC transporter ATP-binding protein</fullName>
    </submittedName>
</protein>